<gene>
    <name evidence="4" type="ORF">AMK59_5307</name>
</gene>
<evidence type="ECO:0000256" key="1">
    <source>
        <dbReference type="RuleBase" id="RU367115"/>
    </source>
</evidence>
<dbReference type="GO" id="GO:0072572">
    <property type="term" value="F:poly-ADP-D-ribose binding"/>
    <property type="evidence" value="ECO:0007669"/>
    <property type="project" value="UniProtKB-UniRule"/>
</dbReference>
<keyword evidence="1" id="KW-0479">Metal-binding</keyword>
<dbReference type="UniPathway" id="UPA00143"/>
<comment type="domain">
    <text evidence="1">The WWE domain mediates non-covalent poly(ADP-ribose)-binding.</text>
</comment>
<comment type="function">
    <text evidence="1">E3 ubiquitin-protein ligase that specifically binds poly-ADP-ribosylated proteins and mediates their ubiquitination and subsequent degradation.</text>
</comment>
<feature type="compositionally biased region" description="Polar residues" evidence="2">
    <location>
        <begin position="74"/>
        <end position="91"/>
    </location>
</feature>
<keyword evidence="1" id="KW-0808">Transferase</keyword>
<dbReference type="Proteomes" id="UP000051574">
    <property type="component" value="Unassembled WGS sequence"/>
</dbReference>
<dbReference type="GO" id="GO:0051865">
    <property type="term" value="P:protein autoubiquitination"/>
    <property type="evidence" value="ECO:0007669"/>
    <property type="project" value="UniProtKB-UniRule"/>
</dbReference>
<keyword evidence="5" id="KW-1185">Reference proteome</keyword>
<dbReference type="GO" id="GO:0061630">
    <property type="term" value="F:ubiquitin protein ligase activity"/>
    <property type="evidence" value="ECO:0007669"/>
    <property type="project" value="UniProtKB-UniRule"/>
</dbReference>
<evidence type="ECO:0000313" key="5">
    <source>
        <dbReference type="Proteomes" id="UP000051574"/>
    </source>
</evidence>
<feature type="region of interest" description="Disordered" evidence="2">
    <location>
        <begin position="48"/>
        <end position="128"/>
    </location>
</feature>
<dbReference type="PANTHER" id="PTHR13417:SF2">
    <property type="entry name" value="E3 UBIQUITIN-PROTEIN LIGASE RNF146"/>
    <property type="match status" value="1"/>
</dbReference>
<comment type="pathway">
    <text evidence="1">Protein modification; protein ubiquitination.</text>
</comment>
<dbReference type="EC" id="2.3.2.27" evidence="1"/>
<feature type="domain" description="WWE" evidence="3">
    <location>
        <begin position="1"/>
        <end position="56"/>
    </location>
</feature>
<dbReference type="InterPro" id="IPR037197">
    <property type="entry name" value="WWE_dom_sf"/>
</dbReference>
<comment type="subcellular location">
    <subcellularLocation>
        <location evidence="1">Cytoplasm</location>
        <location evidence="1">Cytosol</location>
    </subcellularLocation>
</comment>
<dbReference type="AlphaFoldDB" id="A0A0T6B0L0"/>
<evidence type="ECO:0000313" key="4">
    <source>
        <dbReference type="EMBL" id="KRT80637.1"/>
    </source>
</evidence>
<dbReference type="Gene3D" id="3.30.720.50">
    <property type="match status" value="1"/>
</dbReference>
<dbReference type="SUPFAM" id="SSF117839">
    <property type="entry name" value="WWE domain"/>
    <property type="match status" value="1"/>
</dbReference>
<feature type="compositionally biased region" description="Low complexity" evidence="2">
    <location>
        <begin position="92"/>
        <end position="105"/>
    </location>
</feature>
<feature type="non-terminal residue" evidence="4">
    <location>
        <position position="1"/>
    </location>
</feature>
<feature type="compositionally biased region" description="Basic and acidic residues" evidence="2">
    <location>
        <begin position="111"/>
        <end position="127"/>
    </location>
</feature>
<comment type="caution">
    <text evidence="4">The sequence shown here is derived from an EMBL/GenBank/DDBJ whole genome shotgun (WGS) entry which is preliminary data.</text>
</comment>
<dbReference type="GO" id="GO:0005634">
    <property type="term" value="C:nucleus"/>
    <property type="evidence" value="ECO:0007669"/>
    <property type="project" value="TreeGrafter"/>
</dbReference>
<dbReference type="InterPro" id="IPR018123">
    <property type="entry name" value="WWE-dom_subgr"/>
</dbReference>
<dbReference type="OrthoDB" id="10065815at2759"/>
<protein>
    <recommendedName>
        <fullName evidence="1">E3 ubiquitin-protein ligase</fullName>
        <ecNumber evidence="1">2.3.2.27</ecNumber>
    </recommendedName>
</protein>
<dbReference type="GO" id="GO:0008270">
    <property type="term" value="F:zinc ion binding"/>
    <property type="evidence" value="ECO:0007669"/>
    <property type="project" value="UniProtKB-UniRule"/>
</dbReference>
<dbReference type="PANTHER" id="PTHR13417">
    <property type="entry name" value="E3 UBIQUITIN-PROTEIN LIGASE RNF146"/>
    <property type="match status" value="1"/>
</dbReference>
<dbReference type="PROSITE" id="PS50918">
    <property type="entry name" value="WWE"/>
    <property type="match status" value="1"/>
</dbReference>
<keyword evidence="1" id="KW-0963">Cytoplasm</keyword>
<organism evidence="4 5">
    <name type="scientific">Oryctes borbonicus</name>
    <dbReference type="NCBI Taxonomy" id="1629725"/>
    <lineage>
        <taxon>Eukaryota</taxon>
        <taxon>Metazoa</taxon>
        <taxon>Ecdysozoa</taxon>
        <taxon>Arthropoda</taxon>
        <taxon>Hexapoda</taxon>
        <taxon>Insecta</taxon>
        <taxon>Pterygota</taxon>
        <taxon>Neoptera</taxon>
        <taxon>Endopterygota</taxon>
        <taxon>Coleoptera</taxon>
        <taxon>Polyphaga</taxon>
        <taxon>Scarabaeiformia</taxon>
        <taxon>Scarabaeidae</taxon>
        <taxon>Dynastinae</taxon>
        <taxon>Oryctes</taxon>
    </lineage>
</organism>
<name>A0A0T6B0L0_9SCAR</name>
<reference evidence="4 5" key="1">
    <citation type="submission" date="2015-09" db="EMBL/GenBank/DDBJ databases">
        <title>Draft genome of the scarab beetle Oryctes borbonicus.</title>
        <authorList>
            <person name="Meyer J.M."/>
            <person name="Markov G.V."/>
            <person name="Baskaran P."/>
            <person name="Herrmann M."/>
            <person name="Sommer R.J."/>
            <person name="Roedelsperger C."/>
        </authorList>
    </citation>
    <scope>NUCLEOTIDE SEQUENCE [LARGE SCALE GENOMIC DNA]</scope>
    <source>
        <strain evidence="4">OB123</strain>
        <tissue evidence="4">Whole animal</tissue>
    </source>
</reference>
<dbReference type="SMART" id="SM00678">
    <property type="entry name" value="WWE"/>
    <property type="match status" value="1"/>
</dbReference>
<evidence type="ECO:0000256" key="2">
    <source>
        <dbReference type="SAM" id="MobiDB-lite"/>
    </source>
</evidence>
<sequence length="155" mass="17694">GWWQYDERTSRELEASYKAGERICELLIAGFLYVADLEAMLQIRRNDPSRRRRIKRDLANIPKKGIAGLRTESDVPNQEQETQPSESANTTSNPGSAESSSGSYSLAVPPESDREFSPHTDLQETIERINNLRLDDDLSTANDRRPQRRVRTFDV</sequence>
<dbReference type="GO" id="GO:0006511">
    <property type="term" value="P:ubiquitin-dependent protein catabolic process"/>
    <property type="evidence" value="ECO:0007669"/>
    <property type="project" value="UniProtKB-UniRule"/>
</dbReference>
<dbReference type="InterPro" id="IPR004170">
    <property type="entry name" value="WWE_dom"/>
</dbReference>
<dbReference type="GO" id="GO:0005829">
    <property type="term" value="C:cytosol"/>
    <property type="evidence" value="ECO:0007669"/>
    <property type="project" value="UniProtKB-SubCell"/>
</dbReference>
<keyword evidence="1" id="KW-0862">Zinc</keyword>
<dbReference type="EMBL" id="LJIG01016426">
    <property type="protein sequence ID" value="KRT80637.1"/>
    <property type="molecule type" value="Genomic_DNA"/>
</dbReference>
<accession>A0A0T6B0L0</accession>
<keyword evidence="1" id="KW-0833">Ubl conjugation pathway</keyword>
<comment type="PTM">
    <text evidence="1">Ubiquitinated; autoubiquitinated.</text>
</comment>
<comment type="catalytic activity">
    <reaction evidence="1">
        <text>S-ubiquitinyl-[E2 ubiquitin-conjugating enzyme]-L-cysteine + [acceptor protein]-L-lysine = [E2 ubiquitin-conjugating enzyme]-L-cysteine + N(6)-ubiquitinyl-[acceptor protein]-L-lysine.</text>
        <dbReference type="EC" id="2.3.2.27"/>
    </reaction>
</comment>
<evidence type="ECO:0000259" key="3">
    <source>
        <dbReference type="PROSITE" id="PS50918"/>
    </source>
</evidence>
<dbReference type="GO" id="GO:0016055">
    <property type="term" value="P:Wnt signaling pathway"/>
    <property type="evidence" value="ECO:0007669"/>
    <property type="project" value="InterPro"/>
</dbReference>
<keyword evidence="1" id="KW-0863">Zinc-finger</keyword>
<dbReference type="Pfam" id="PF02825">
    <property type="entry name" value="WWE"/>
    <property type="match status" value="1"/>
</dbReference>
<proteinExistence type="predicted"/>
<dbReference type="InterPro" id="IPR033509">
    <property type="entry name" value="RNF146"/>
</dbReference>